<evidence type="ECO:0000313" key="4">
    <source>
        <dbReference type="Proteomes" id="UP000887578"/>
    </source>
</evidence>
<dbReference type="InterPro" id="IPR036770">
    <property type="entry name" value="Ankyrin_rpt-contain_sf"/>
</dbReference>
<evidence type="ECO:0000256" key="3">
    <source>
        <dbReference type="PROSITE-ProRule" id="PRU00023"/>
    </source>
</evidence>
<name>A0A914QNC8_9BILA</name>
<dbReference type="PROSITE" id="PS50297">
    <property type="entry name" value="ANK_REP_REGION"/>
    <property type="match status" value="2"/>
</dbReference>
<dbReference type="PROSITE" id="PS50088">
    <property type="entry name" value="ANK_REPEAT"/>
    <property type="match status" value="4"/>
</dbReference>
<feature type="repeat" description="ANK" evidence="3">
    <location>
        <begin position="159"/>
        <end position="181"/>
    </location>
</feature>
<proteinExistence type="predicted"/>
<sequence length="414" mass="47566">MNIQDFETYGWNIEELDHTGQTILHVAAENDNVPLIKMLLKKRNNKSFMELKDEDGNTPILDAAWKNNCEAFKVLHSAGASLSACSNFDQTILSAATRSNSVQIVQYLAFTEPDIVKTLCYERNFLHDTPLHVVAKTGNIEIFNALIQFYENVNPLNSSNETPLHLAVKFNSIEIVKQILKLSTFSVCLNSAEGTPLMIAVEKGFVTIVEMLIKNNATKKLKIMERKILLQISIYHKRYQVLKLLSKDLSKHLLDQNDIDKILQHSLKLSIIEEFIESVEYFLNRNDWKNLMRRRPKTELNSILKSPMQLLIEHLPQMALIVFDKCFVVAYITVLSKTKEVTFADYEFLDDVYFIQNNSKVLKNEDLSTYDKATGKLKPEAKSRANPYNKIVADHPLQLMVKNNNIKFIYINFS</sequence>
<dbReference type="SMART" id="SM00248">
    <property type="entry name" value="ANK"/>
    <property type="match status" value="7"/>
</dbReference>
<dbReference type="PANTHER" id="PTHR24198">
    <property type="entry name" value="ANKYRIN REPEAT AND PROTEIN KINASE DOMAIN-CONTAINING PROTEIN"/>
    <property type="match status" value="1"/>
</dbReference>
<dbReference type="SUPFAM" id="SSF48403">
    <property type="entry name" value="Ankyrin repeat"/>
    <property type="match status" value="1"/>
</dbReference>
<dbReference type="Gene3D" id="1.25.40.20">
    <property type="entry name" value="Ankyrin repeat-containing domain"/>
    <property type="match status" value="2"/>
</dbReference>
<dbReference type="PANTHER" id="PTHR24198:SF165">
    <property type="entry name" value="ANKYRIN REPEAT-CONTAINING PROTEIN-RELATED"/>
    <property type="match status" value="1"/>
</dbReference>
<organism evidence="4 5">
    <name type="scientific">Panagrolaimus davidi</name>
    <dbReference type="NCBI Taxonomy" id="227884"/>
    <lineage>
        <taxon>Eukaryota</taxon>
        <taxon>Metazoa</taxon>
        <taxon>Ecdysozoa</taxon>
        <taxon>Nematoda</taxon>
        <taxon>Chromadorea</taxon>
        <taxon>Rhabditida</taxon>
        <taxon>Tylenchina</taxon>
        <taxon>Panagrolaimomorpha</taxon>
        <taxon>Panagrolaimoidea</taxon>
        <taxon>Panagrolaimidae</taxon>
        <taxon>Panagrolaimus</taxon>
    </lineage>
</organism>
<dbReference type="Pfam" id="PF00023">
    <property type="entry name" value="Ank"/>
    <property type="match status" value="1"/>
</dbReference>
<feature type="repeat" description="ANK" evidence="3">
    <location>
        <begin position="19"/>
        <end position="51"/>
    </location>
</feature>
<dbReference type="Proteomes" id="UP000887578">
    <property type="component" value="Unplaced"/>
</dbReference>
<keyword evidence="2 3" id="KW-0040">ANK repeat</keyword>
<keyword evidence="1" id="KW-0677">Repeat</keyword>
<evidence type="ECO:0000256" key="1">
    <source>
        <dbReference type="ARBA" id="ARBA00022737"/>
    </source>
</evidence>
<reference evidence="5" key="1">
    <citation type="submission" date="2022-11" db="UniProtKB">
        <authorList>
            <consortium name="WormBaseParasite"/>
        </authorList>
    </citation>
    <scope>IDENTIFICATION</scope>
</reference>
<dbReference type="InterPro" id="IPR002110">
    <property type="entry name" value="Ankyrin_rpt"/>
</dbReference>
<feature type="repeat" description="ANK" evidence="3">
    <location>
        <begin position="55"/>
        <end position="87"/>
    </location>
</feature>
<dbReference type="Pfam" id="PF12796">
    <property type="entry name" value="Ank_2"/>
    <property type="match status" value="2"/>
</dbReference>
<protein>
    <submittedName>
        <fullName evidence="5">Uncharacterized protein</fullName>
    </submittedName>
</protein>
<keyword evidence="4" id="KW-1185">Reference proteome</keyword>
<accession>A0A914QNC8</accession>
<feature type="repeat" description="ANK" evidence="3">
    <location>
        <begin position="126"/>
        <end position="158"/>
    </location>
</feature>
<evidence type="ECO:0000313" key="5">
    <source>
        <dbReference type="WBParaSite" id="PDA_v2.g5194.t1"/>
    </source>
</evidence>
<dbReference type="WBParaSite" id="PDA_v2.g5194.t1">
    <property type="protein sequence ID" value="PDA_v2.g5194.t1"/>
    <property type="gene ID" value="PDA_v2.g5194"/>
</dbReference>
<evidence type="ECO:0000256" key="2">
    <source>
        <dbReference type="ARBA" id="ARBA00023043"/>
    </source>
</evidence>
<dbReference type="AlphaFoldDB" id="A0A914QNC8"/>